<evidence type="ECO:0000313" key="2">
    <source>
        <dbReference type="Proteomes" id="UP000682802"/>
    </source>
</evidence>
<organism evidence="1 2">
    <name type="scientific">Flammeovirga kamogawensis</name>
    <dbReference type="NCBI Taxonomy" id="373891"/>
    <lineage>
        <taxon>Bacteria</taxon>
        <taxon>Pseudomonadati</taxon>
        <taxon>Bacteroidota</taxon>
        <taxon>Cytophagia</taxon>
        <taxon>Cytophagales</taxon>
        <taxon>Flammeovirgaceae</taxon>
        <taxon>Flammeovirga</taxon>
    </lineage>
</organism>
<dbReference type="EMBL" id="CP076130">
    <property type="protein sequence ID" value="QWG10417.1"/>
    <property type="molecule type" value="Genomic_DNA"/>
</dbReference>
<keyword evidence="1" id="KW-0614">Plasmid</keyword>
<name>A0ABX8H4X1_9BACT</name>
<reference evidence="1 2" key="1">
    <citation type="submission" date="2021-05" db="EMBL/GenBank/DDBJ databases">
        <title>Comparative genomic studies on the polysaccharide-degrading batcterial strains of the Flammeovirga genus.</title>
        <authorList>
            <person name="Zewei F."/>
            <person name="Zheng Z."/>
            <person name="Yu L."/>
            <person name="Ruyue G."/>
            <person name="Yanhong M."/>
            <person name="Yuanyuan C."/>
            <person name="Jingyan G."/>
            <person name="Wenjun H."/>
        </authorList>
    </citation>
    <scope>NUCLEOTIDE SEQUENCE [LARGE SCALE GENOMIC DNA]</scope>
    <source>
        <strain evidence="1 2">YS10</strain>
        <plasmid evidence="1 2">p1</plasmid>
    </source>
</reference>
<dbReference type="Proteomes" id="UP000682802">
    <property type="component" value="Plasmid p1"/>
</dbReference>
<dbReference type="RefSeq" id="WP_144077313.1">
    <property type="nucleotide sequence ID" value="NZ_CP076130.1"/>
</dbReference>
<proteinExistence type="predicted"/>
<keyword evidence="2" id="KW-1185">Reference proteome</keyword>
<evidence type="ECO:0000313" key="1">
    <source>
        <dbReference type="EMBL" id="QWG10417.1"/>
    </source>
</evidence>
<accession>A0ABX8H4X1</accession>
<protein>
    <submittedName>
        <fullName evidence="1">Uncharacterized protein</fullName>
    </submittedName>
</protein>
<sequence>MKKHLSQLFLYDEEKTRLGYSELDYKFSDSIIKTICIEKVTRAMERNSIDIGVDFQKPWEELLLDDNHFQIEYLFVGKLRNKSEFINDPEIGINFFEENRFGKDIFDSKEVLKLILIIEKI</sequence>
<geneLocation type="plasmid" evidence="1 2">
    <name>p1</name>
</geneLocation>
<gene>
    <name evidence="1" type="ORF">KM029_25920</name>
</gene>